<feature type="transmembrane region" description="Helical" evidence="11">
    <location>
        <begin position="475"/>
        <end position="499"/>
    </location>
</feature>
<dbReference type="GO" id="GO:0008496">
    <property type="term" value="F:mannan endo-1,6-alpha-mannosidase activity"/>
    <property type="evidence" value="ECO:0007669"/>
    <property type="project" value="UniProtKB-EC"/>
</dbReference>
<dbReference type="PANTHER" id="PTHR12145">
    <property type="entry name" value="MANNAN ENDO-1,6-ALPHA-MANNOSIDASE DCW1"/>
    <property type="match status" value="1"/>
</dbReference>
<evidence type="ECO:0000313" key="14">
    <source>
        <dbReference type="Proteomes" id="UP000050424"/>
    </source>
</evidence>
<evidence type="ECO:0000256" key="11">
    <source>
        <dbReference type="SAM" id="Phobius"/>
    </source>
</evidence>
<feature type="transmembrane region" description="Helical" evidence="11">
    <location>
        <begin position="441"/>
        <end position="463"/>
    </location>
</feature>
<feature type="compositionally biased region" description="Polar residues" evidence="10">
    <location>
        <begin position="602"/>
        <end position="616"/>
    </location>
</feature>
<comment type="catalytic activity">
    <reaction evidence="1">
        <text>Random hydrolysis of (1-&gt;6)-alpha-D-mannosidic linkages in unbranched (1-&gt;6)-mannans.</text>
        <dbReference type="EC" id="3.2.1.101"/>
    </reaction>
</comment>
<feature type="compositionally biased region" description="Low complexity" evidence="10">
    <location>
        <begin position="704"/>
        <end position="714"/>
    </location>
</feature>
<dbReference type="STRING" id="78410.A0A0P7ATR9"/>
<evidence type="ECO:0000256" key="9">
    <source>
        <dbReference type="ARBA" id="ARBA00023295"/>
    </source>
</evidence>
<sequence length="729" mass="79695">MFPTSGSEPRLGFGGLVAALLLALSSAATAFELDPNSTQSVKKIAKTMVADLMSFYKGDEPGHTPGLLPDPYYWWEAGAMMGSLIEYWHYTKDDTYVNVTKEGLLYQVGEHDDYMPINQTRTEGNDDQGFWGLAVMSAAEYNFPHPKADEPQWLALAQAVFNTQAARWDTEHCGGGLRWQIFQWNNGYNYKNSISQACFFALGARLALFTGNQTYADWSDKTWDWMEEVEFINKKNWAVYDGAHIETGCTNIVPYQFSYNAGGFILGAAAMYNYTESEVWKERLDNLIEGVKVFFSGPNKNIMTEVACEPVKLCNVDQQSFKAYLSRWLAVTTQWAPHTAETIIPLLKTSAVAAAKQCVGGDNGHMCGMIWNKDKYDGTTGVGQQMSSLEVTLSCIVQSRGAPMTADNGGTSKGDAGAGSEDIGRTEPDRHWKKITAGDRAGAAILTALFIGVFISGLGWVMVDESSDKSAVEQFRGFLVSTYATVAAFVGFGGAAAALHQRDSNVVREKAAAGAYSSGDGSSRGSGDHEVSNLPPVMIRNVRNQEPSQHRRMSSMPIGWPHNRSMRGSILFDPNGIHPASGRQSRSDLANTPKMSDFSPADLSSTGRHSLTSESTPPIGGRRRSADILYDSTTTSELIEEKHQPVDGTEATENNISNETSQNTEADHRPTEINSLVEEEGIENKPPSEAAIELTVEKPDSIEEQTQTQETGSTQKEKETSVEILAPAK</sequence>
<dbReference type="InterPro" id="IPR005198">
    <property type="entry name" value="Glyco_hydro_76"/>
</dbReference>
<dbReference type="EMBL" id="LKCW01000201">
    <property type="protein sequence ID" value="KPM36504.1"/>
    <property type="molecule type" value="Genomic_DNA"/>
</dbReference>
<dbReference type="GO" id="GO:0016052">
    <property type="term" value="P:carbohydrate catabolic process"/>
    <property type="evidence" value="ECO:0007669"/>
    <property type="project" value="InterPro"/>
</dbReference>
<dbReference type="Proteomes" id="UP000050424">
    <property type="component" value="Unassembled WGS sequence"/>
</dbReference>
<protein>
    <recommendedName>
        <fullName evidence="4">mannan endo-1,6-alpha-mannosidase</fullName>
        <ecNumber evidence="4">3.2.1.101</ecNumber>
    </recommendedName>
</protein>
<dbReference type="OrthoDB" id="4187847at2759"/>
<keyword evidence="7 11" id="KW-0472">Membrane</keyword>
<evidence type="ECO:0000256" key="8">
    <source>
        <dbReference type="ARBA" id="ARBA00023180"/>
    </source>
</evidence>
<feature type="region of interest" description="Disordered" evidence="10">
    <location>
        <begin position="515"/>
        <end position="672"/>
    </location>
</feature>
<feature type="chain" id="PRO_5006135053" description="mannan endo-1,6-alpha-mannosidase" evidence="12">
    <location>
        <begin position="31"/>
        <end position="729"/>
    </location>
</feature>
<dbReference type="SUPFAM" id="SSF48208">
    <property type="entry name" value="Six-hairpin glycosidases"/>
    <property type="match status" value="1"/>
</dbReference>
<keyword evidence="6" id="KW-0378">Hydrolase</keyword>
<evidence type="ECO:0000256" key="10">
    <source>
        <dbReference type="SAM" id="MobiDB-lite"/>
    </source>
</evidence>
<evidence type="ECO:0000256" key="1">
    <source>
        <dbReference type="ARBA" id="ARBA00001452"/>
    </source>
</evidence>
<dbReference type="PANTHER" id="PTHR12145:SF36">
    <property type="entry name" value="MANNAN ENDO-1,6-ALPHA-MANNOSIDASE DCW1"/>
    <property type="match status" value="1"/>
</dbReference>
<keyword evidence="11" id="KW-1133">Transmembrane helix</keyword>
<evidence type="ECO:0000256" key="5">
    <source>
        <dbReference type="ARBA" id="ARBA00022729"/>
    </source>
</evidence>
<dbReference type="Gene3D" id="1.50.10.20">
    <property type="match status" value="1"/>
</dbReference>
<feature type="compositionally biased region" description="Polar residues" evidence="10">
    <location>
        <begin position="651"/>
        <end position="664"/>
    </location>
</feature>
<dbReference type="FunFam" id="1.50.10.20:FF:000006">
    <property type="entry name" value="Mannan endo-1,6-alpha-mannosidase"/>
    <property type="match status" value="1"/>
</dbReference>
<evidence type="ECO:0000256" key="4">
    <source>
        <dbReference type="ARBA" id="ARBA00012350"/>
    </source>
</evidence>
<dbReference type="GO" id="GO:0012505">
    <property type="term" value="C:endomembrane system"/>
    <property type="evidence" value="ECO:0007669"/>
    <property type="project" value="UniProtKB-SubCell"/>
</dbReference>
<dbReference type="Pfam" id="PF03663">
    <property type="entry name" value="Glyco_hydro_76"/>
    <property type="match status" value="1"/>
</dbReference>
<reference evidence="13 14" key="1">
    <citation type="submission" date="2015-09" db="EMBL/GenBank/DDBJ databases">
        <title>Draft genome of a European isolate of the apple canker pathogen Neonectria ditissima.</title>
        <authorList>
            <person name="Gomez-Cortecero A."/>
            <person name="Harrison R.J."/>
            <person name="Armitage A.D."/>
        </authorList>
    </citation>
    <scope>NUCLEOTIDE SEQUENCE [LARGE SCALE GENOMIC DNA]</scope>
    <source>
        <strain evidence="13 14">R09/05</strain>
    </source>
</reference>
<accession>A0A0P7ATR9</accession>
<proteinExistence type="inferred from homology"/>
<feature type="region of interest" description="Disordered" evidence="10">
    <location>
        <begin position="404"/>
        <end position="426"/>
    </location>
</feature>
<comment type="subcellular location">
    <subcellularLocation>
        <location evidence="2">Endomembrane system</location>
    </subcellularLocation>
</comment>
<comment type="caution">
    <text evidence="13">The sequence shown here is derived from an EMBL/GenBank/DDBJ whole genome shotgun (WGS) entry which is preliminary data.</text>
</comment>
<feature type="compositionally biased region" description="Low complexity" evidence="10">
    <location>
        <begin position="515"/>
        <end position="525"/>
    </location>
</feature>
<feature type="compositionally biased region" description="Polar residues" evidence="10">
    <location>
        <begin position="582"/>
        <end position="594"/>
    </location>
</feature>
<dbReference type="InterPro" id="IPR008928">
    <property type="entry name" value="6-hairpin_glycosidase_sf"/>
</dbReference>
<dbReference type="InterPro" id="IPR014480">
    <property type="entry name" value="Mannan-1_6-alpha_mannosidase"/>
</dbReference>
<keyword evidence="11" id="KW-0812">Transmembrane</keyword>
<organism evidence="13 14">
    <name type="scientific">Neonectria ditissima</name>
    <dbReference type="NCBI Taxonomy" id="78410"/>
    <lineage>
        <taxon>Eukaryota</taxon>
        <taxon>Fungi</taxon>
        <taxon>Dikarya</taxon>
        <taxon>Ascomycota</taxon>
        <taxon>Pezizomycotina</taxon>
        <taxon>Sordariomycetes</taxon>
        <taxon>Hypocreomycetidae</taxon>
        <taxon>Hypocreales</taxon>
        <taxon>Nectriaceae</taxon>
        <taxon>Neonectria</taxon>
    </lineage>
</organism>
<evidence type="ECO:0000256" key="7">
    <source>
        <dbReference type="ARBA" id="ARBA00023136"/>
    </source>
</evidence>
<evidence type="ECO:0000256" key="3">
    <source>
        <dbReference type="ARBA" id="ARBA00009699"/>
    </source>
</evidence>
<keyword evidence="8" id="KW-0325">Glycoprotein</keyword>
<dbReference type="GO" id="GO:0009272">
    <property type="term" value="P:fungal-type cell wall biogenesis"/>
    <property type="evidence" value="ECO:0007669"/>
    <property type="project" value="TreeGrafter"/>
</dbReference>
<feature type="region of interest" description="Disordered" evidence="10">
    <location>
        <begin position="697"/>
        <end position="729"/>
    </location>
</feature>
<evidence type="ECO:0000256" key="12">
    <source>
        <dbReference type="SAM" id="SignalP"/>
    </source>
</evidence>
<gene>
    <name evidence="13" type="ORF">AK830_g10067</name>
</gene>
<keyword evidence="14" id="KW-1185">Reference proteome</keyword>
<evidence type="ECO:0000256" key="2">
    <source>
        <dbReference type="ARBA" id="ARBA00004308"/>
    </source>
</evidence>
<dbReference type="AlphaFoldDB" id="A0A0P7ATR9"/>
<evidence type="ECO:0000256" key="6">
    <source>
        <dbReference type="ARBA" id="ARBA00022801"/>
    </source>
</evidence>
<dbReference type="EC" id="3.2.1.101" evidence="4"/>
<feature type="signal peptide" evidence="12">
    <location>
        <begin position="1"/>
        <end position="30"/>
    </location>
</feature>
<name>A0A0P7ATR9_9HYPO</name>
<keyword evidence="5 12" id="KW-0732">Signal</keyword>
<keyword evidence="9" id="KW-0326">Glycosidase</keyword>
<comment type="similarity">
    <text evidence="3">Belongs to the glycosyl hydrolase 76 family.</text>
</comment>
<evidence type="ECO:0000313" key="13">
    <source>
        <dbReference type="EMBL" id="KPM36504.1"/>
    </source>
</evidence>